<evidence type="ECO:0000313" key="2">
    <source>
        <dbReference type="EMBL" id="OLQ06275.1"/>
    </source>
</evidence>
<evidence type="ECO:0000313" key="3">
    <source>
        <dbReference type="Proteomes" id="UP000186817"/>
    </source>
</evidence>
<sequence length="145" mass="16360">MITIIIIIIVCLVFIFISSFIPIFIFVFIFTLFIICIFFIVAVITCIMFLFELVIRVGAQKWKYCSAEDWQWKCLDVFVVPTSLWEVFAVMFADAVNDYNNDSLVEQLSAKEKGATAGPQECSKVAGRPPGGPQAVDELLCETRV</sequence>
<keyword evidence="1" id="KW-0812">Transmembrane</keyword>
<keyword evidence="3" id="KW-1185">Reference proteome</keyword>
<dbReference type="Proteomes" id="UP000186817">
    <property type="component" value="Unassembled WGS sequence"/>
</dbReference>
<proteinExistence type="predicted"/>
<comment type="caution">
    <text evidence="2">The sequence shown here is derived from an EMBL/GenBank/DDBJ whole genome shotgun (WGS) entry which is preliminary data.</text>
</comment>
<gene>
    <name evidence="2" type="ORF">AK812_SmicGene10453</name>
</gene>
<keyword evidence="1" id="KW-0472">Membrane</keyword>
<protein>
    <submittedName>
        <fullName evidence="2">Uncharacterized protein</fullName>
    </submittedName>
</protein>
<feature type="transmembrane region" description="Helical" evidence="1">
    <location>
        <begin position="32"/>
        <end position="55"/>
    </location>
</feature>
<dbReference type="EMBL" id="LSRX01000164">
    <property type="protein sequence ID" value="OLQ06275.1"/>
    <property type="molecule type" value="Genomic_DNA"/>
</dbReference>
<name>A0A1Q9EFR4_SYMMI</name>
<reference evidence="2 3" key="1">
    <citation type="submission" date="2016-02" db="EMBL/GenBank/DDBJ databases">
        <title>Genome analysis of coral dinoflagellate symbionts highlights evolutionary adaptations to a symbiotic lifestyle.</title>
        <authorList>
            <person name="Aranda M."/>
            <person name="Li Y."/>
            <person name="Liew Y.J."/>
            <person name="Baumgarten S."/>
            <person name="Simakov O."/>
            <person name="Wilson M."/>
            <person name="Piel J."/>
            <person name="Ashoor H."/>
            <person name="Bougouffa S."/>
            <person name="Bajic V.B."/>
            <person name="Ryu T."/>
            <person name="Ravasi T."/>
            <person name="Bayer T."/>
            <person name="Micklem G."/>
            <person name="Kim H."/>
            <person name="Bhak J."/>
            <person name="Lajeunesse T.C."/>
            <person name="Voolstra C.R."/>
        </authorList>
    </citation>
    <scope>NUCLEOTIDE SEQUENCE [LARGE SCALE GENOMIC DNA]</scope>
    <source>
        <strain evidence="2 3">CCMP2467</strain>
    </source>
</reference>
<dbReference type="AlphaFoldDB" id="A0A1Q9EFR4"/>
<evidence type="ECO:0000256" key="1">
    <source>
        <dbReference type="SAM" id="Phobius"/>
    </source>
</evidence>
<accession>A0A1Q9EFR4</accession>
<organism evidence="2 3">
    <name type="scientific">Symbiodinium microadriaticum</name>
    <name type="common">Dinoflagellate</name>
    <name type="synonym">Zooxanthella microadriatica</name>
    <dbReference type="NCBI Taxonomy" id="2951"/>
    <lineage>
        <taxon>Eukaryota</taxon>
        <taxon>Sar</taxon>
        <taxon>Alveolata</taxon>
        <taxon>Dinophyceae</taxon>
        <taxon>Suessiales</taxon>
        <taxon>Symbiodiniaceae</taxon>
        <taxon>Symbiodinium</taxon>
    </lineage>
</organism>
<feature type="transmembrane region" description="Helical" evidence="1">
    <location>
        <begin position="5"/>
        <end position="26"/>
    </location>
</feature>
<keyword evidence="1" id="KW-1133">Transmembrane helix</keyword>